<dbReference type="Proteomes" id="UP001595755">
    <property type="component" value="Unassembled WGS sequence"/>
</dbReference>
<proteinExistence type="predicted"/>
<sequence length="206" mass="23134">MKNKLKSVSKYTSVFLAGAIFATAGSAYGAEAIKTIKAKLRPDIKVSVNGKPLDASAITYNNTTYLPLRKAAEAVNGKIELNGSNINIVTEAPNNSSTTQPTNTGNQNNSQSNTQNDIIFIDSVELSLQVTKDEVELFHTRVKDGIIVASFNEKEYTIEKYDSFYYKETGRTYYSKKFLLQFYTEAYLSKFTRYTVNFEKNNLIKH</sequence>
<dbReference type="Pfam" id="PF07833">
    <property type="entry name" value="Cu_amine_oxidN1"/>
    <property type="match status" value="1"/>
</dbReference>
<reference evidence="5" key="1">
    <citation type="journal article" date="2019" name="Int. J. Syst. Evol. Microbiol.">
        <title>The Global Catalogue of Microorganisms (GCM) 10K type strain sequencing project: providing services to taxonomists for standard genome sequencing and annotation.</title>
        <authorList>
            <consortium name="The Broad Institute Genomics Platform"/>
            <consortium name="The Broad Institute Genome Sequencing Center for Infectious Disease"/>
            <person name="Wu L."/>
            <person name="Ma J."/>
        </authorList>
    </citation>
    <scope>NUCLEOTIDE SEQUENCE [LARGE SCALE GENOMIC DNA]</scope>
    <source>
        <strain evidence="5">CGMCC 4.1641</strain>
    </source>
</reference>
<evidence type="ECO:0000313" key="5">
    <source>
        <dbReference type="Proteomes" id="UP001595755"/>
    </source>
</evidence>
<evidence type="ECO:0000256" key="1">
    <source>
        <dbReference type="SAM" id="MobiDB-lite"/>
    </source>
</evidence>
<feature type="region of interest" description="Disordered" evidence="1">
    <location>
        <begin position="90"/>
        <end position="113"/>
    </location>
</feature>
<feature type="chain" id="PRO_5047381679" evidence="2">
    <location>
        <begin position="30"/>
        <end position="206"/>
    </location>
</feature>
<dbReference type="InterPro" id="IPR012854">
    <property type="entry name" value="Cu_amine_oxidase-like_N"/>
</dbReference>
<feature type="domain" description="Copper amine oxidase-like N-terminal" evidence="3">
    <location>
        <begin position="48"/>
        <end position="115"/>
    </location>
</feature>
<evidence type="ECO:0000313" key="4">
    <source>
        <dbReference type="EMBL" id="MFC4304095.1"/>
    </source>
</evidence>
<name>A0ABV8SAR2_9BACL</name>
<keyword evidence="5" id="KW-1185">Reference proteome</keyword>
<protein>
    <submittedName>
        <fullName evidence="4">Stalk domain-containing protein</fullName>
    </submittedName>
</protein>
<gene>
    <name evidence="4" type="ORF">ACFO1S_11710</name>
</gene>
<comment type="caution">
    <text evidence="4">The sequence shown here is derived from an EMBL/GenBank/DDBJ whole genome shotgun (WGS) entry which is preliminary data.</text>
</comment>
<keyword evidence="2" id="KW-0732">Signal</keyword>
<feature type="signal peptide" evidence="2">
    <location>
        <begin position="1"/>
        <end position="29"/>
    </location>
</feature>
<evidence type="ECO:0000259" key="3">
    <source>
        <dbReference type="Pfam" id="PF07833"/>
    </source>
</evidence>
<organism evidence="4 5">
    <name type="scientific">Cohnella boryungensis</name>
    <dbReference type="NCBI Taxonomy" id="768479"/>
    <lineage>
        <taxon>Bacteria</taxon>
        <taxon>Bacillati</taxon>
        <taxon>Bacillota</taxon>
        <taxon>Bacilli</taxon>
        <taxon>Bacillales</taxon>
        <taxon>Paenibacillaceae</taxon>
        <taxon>Cohnella</taxon>
    </lineage>
</organism>
<evidence type="ECO:0000256" key="2">
    <source>
        <dbReference type="SAM" id="SignalP"/>
    </source>
</evidence>
<dbReference type="RefSeq" id="WP_204604730.1">
    <property type="nucleotide sequence ID" value="NZ_JBHSED010000018.1"/>
</dbReference>
<feature type="compositionally biased region" description="Low complexity" evidence="1">
    <location>
        <begin position="94"/>
        <end position="113"/>
    </location>
</feature>
<dbReference type="EMBL" id="JBHSED010000018">
    <property type="protein sequence ID" value="MFC4304095.1"/>
    <property type="molecule type" value="Genomic_DNA"/>
</dbReference>
<accession>A0ABV8SAR2</accession>